<protein>
    <submittedName>
        <fullName evidence="2">Uncharacterized protein</fullName>
    </submittedName>
</protein>
<dbReference type="Proteomes" id="UP000198287">
    <property type="component" value="Unassembled WGS sequence"/>
</dbReference>
<evidence type="ECO:0000313" key="3">
    <source>
        <dbReference type="Proteomes" id="UP000198287"/>
    </source>
</evidence>
<keyword evidence="1" id="KW-0812">Transmembrane</keyword>
<keyword evidence="1" id="KW-0472">Membrane</keyword>
<dbReference type="EMBL" id="LNIX01000007">
    <property type="protein sequence ID" value="OXA51504.1"/>
    <property type="molecule type" value="Genomic_DNA"/>
</dbReference>
<evidence type="ECO:0000256" key="1">
    <source>
        <dbReference type="SAM" id="Phobius"/>
    </source>
</evidence>
<sequence length="199" mass="22271">MIATIKNGWHILEHRFHVSLPFIIKAKSQGTFEIHILQASWLRSVSAEYTESTVHNLLVLGLQAFEIASAIVLYEGVRRDVVCMIKLWFLYCVARFVVLTSTIYPNLVSSSRSKLRIWIYGFEVAFTTFHIVQCICLLTLRHQSKSPALHDDNISKRAVSPTFSFGAGESVSEVPLDNVSEVVAAECKGKLGTISEITV</sequence>
<accession>A0A226E3A5</accession>
<reference evidence="2 3" key="1">
    <citation type="submission" date="2015-12" db="EMBL/GenBank/DDBJ databases">
        <title>The genome of Folsomia candida.</title>
        <authorList>
            <person name="Faddeeva A."/>
            <person name="Derks M.F."/>
            <person name="Anvar Y."/>
            <person name="Smit S."/>
            <person name="Van Straalen N."/>
            <person name="Roelofs D."/>
        </authorList>
    </citation>
    <scope>NUCLEOTIDE SEQUENCE [LARGE SCALE GENOMIC DNA]</scope>
    <source>
        <strain evidence="2 3">VU population</strain>
        <tissue evidence="2">Whole body</tissue>
    </source>
</reference>
<name>A0A226E3A5_FOLCA</name>
<feature type="transmembrane region" description="Helical" evidence="1">
    <location>
        <begin position="87"/>
        <end position="105"/>
    </location>
</feature>
<feature type="transmembrane region" description="Helical" evidence="1">
    <location>
        <begin position="117"/>
        <end position="140"/>
    </location>
</feature>
<keyword evidence="3" id="KW-1185">Reference proteome</keyword>
<dbReference type="AlphaFoldDB" id="A0A226E3A5"/>
<comment type="caution">
    <text evidence="2">The sequence shown here is derived from an EMBL/GenBank/DDBJ whole genome shotgun (WGS) entry which is preliminary data.</text>
</comment>
<gene>
    <name evidence="2" type="ORF">Fcan01_13095</name>
</gene>
<proteinExistence type="predicted"/>
<evidence type="ECO:0000313" key="2">
    <source>
        <dbReference type="EMBL" id="OXA51504.1"/>
    </source>
</evidence>
<keyword evidence="1" id="KW-1133">Transmembrane helix</keyword>
<organism evidence="2 3">
    <name type="scientific">Folsomia candida</name>
    <name type="common">Springtail</name>
    <dbReference type="NCBI Taxonomy" id="158441"/>
    <lineage>
        <taxon>Eukaryota</taxon>
        <taxon>Metazoa</taxon>
        <taxon>Ecdysozoa</taxon>
        <taxon>Arthropoda</taxon>
        <taxon>Hexapoda</taxon>
        <taxon>Collembola</taxon>
        <taxon>Entomobryomorpha</taxon>
        <taxon>Isotomoidea</taxon>
        <taxon>Isotomidae</taxon>
        <taxon>Proisotominae</taxon>
        <taxon>Folsomia</taxon>
    </lineage>
</organism>